<reference evidence="7 8" key="1">
    <citation type="journal article" date="2015" name="Genome Announc.">
        <title>Virulence Factor Genes Detected in the Complete Genome Sequence of Corynebacterium uterequi DSM 45634, Isolated from the Uterus of a Maiden Mare.</title>
        <authorList>
            <person name="Ruckert C."/>
            <person name="Kriete M."/>
            <person name="Jaenicke S."/>
            <person name="Winkler A."/>
            <person name="Tauch A."/>
        </authorList>
    </citation>
    <scope>NUCLEOTIDE SEQUENCE [LARGE SCALE GENOMIC DNA]</scope>
    <source>
        <strain evidence="7 8">DSM 45634</strain>
    </source>
</reference>
<reference evidence="8" key="2">
    <citation type="submission" date="2015-05" db="EMBL/GenBank/DDBJ databases">
        <title>Complete genome sequence of Corynebacterium uterequi DSM 45634, isolated from the uterus of a maiden mare.</title>
        <authorList>
            <person name="Ruckert C."/>
            <person name="Albersmeier A."/>
            <person name="Winkler A."/>
            <person name="Tauch A."/>
        </authorList>
    </citation>
    <scope>NUCLEOTIDE SEQUENCE [LARGE SCALE GENOMIC DNA]</scope>
    <source>
        <strain evidence="8">DSM 45634</strain>
    </source>
</reference>
<comment type="subcellular location">
    <subcellularLocation>
        <location evidence="1">Endomembrane system</location>
        <topology evidence="1">Multi-pass membrane protein</topology>
    </subcellularLocation>
</comment>
<dbReference type="EMBL" id="CP011546">
    <property type="protein sequence ID" value="AKK12158.1"/>
    <property type="molecule type" value="Genomic_DNA"/>
</dbReference>
<accession>A0A0G3HJR1</accession>
<gene>
    <name evidence="7" type="ORF">CUTER_10985</name>
</gene>
<dbReference type="InterPro" id="IPR003807">
    <property type="entry name" value="DUF202"/>
</dbReference>
<dbReference type="PATRIC" id="fig|1072256.5.peg.2161"/>
<dbReference type="STRING" id="1072256.CUTER_10985"/>
<dbReference type="AlphaFoldDB" id="A0A0G3HJR1"/>
<feature type="transmembrane region" description="Helical" evidence="5">
    <location>
        <begin position="92"/>
        <end position="118"/>
    </location>
</feature>
<dbReference type="OrthoDB" id="3701077at2"/>
<sequence>MARRPSTRRLSTRLHEDPGLQPERTALSWGRTVLALLVCASTLLRWAGMYPSVIVVLALVLALLAVTLLLAGHHRYQREAHSLAKERVQPNVVAVLLVTACMVTVGGAELVLLLGALIERL</sequence>
<evidence type="ECO:0000256" key="2">
    <source>
        <dbReference type="ARBA" id="ARBA00022692"/>
    </source>
</evidence>
<evidence type="ECO:0000256" key="4">
    <source>
        <dbReference type="ARBA" id="ARBA00023136"/>
    </source>
</evidence>
<keyword evidence="2 5" id="KW-0812">Transmembrane</keyword>
<feature type="transmembrane region" description="Helical" evidence="5">
    <location>
        <begin position="29"/>
        <end position="47"/>
    </location>
</feature>
<keyword evidence="8" id="KW-1185">Reference proteome</keyword>
<protein>
    <submittedName>
        <fullName evidence="7">Putative membrane protein</fullName>
    </submittedName>
</protein>
<evidence type="ECO:0000256" key="1">
    <source>
        <dbReference type="ARBA" id="ARBA00004127"/>
    </source>
</evidence>
<proteinExistence type="predicted"/>
<evidence type="ECO:0000259" key="6">
    <source>
        <dbReference type="Pfam" id="PF02656"/>
    </source>
</evidence>
<name>A0A0G3HJR1_9CORY</name>
<feature type="transmembrane region" description="Helical" evidence="5">
    <location>
        <begin position="53"/>
        <end position="71"/>
    </location>
</feature>
<dbReference type="Proteomes" id="UP000035548">
    <property type="component" value="Chromosome"/>
</dbReference>
<organism evidence="7 8">
    <name type="scientific">Corynebacterium uterequi</name>
    <dbReference type="NCBI Taxonomy" id="1072256"/>
    <lineage>
        <taxon>Bacteria</taxon>
        <taxon>Bacillati</taxon>
        <taxon>Actinomycetota</taxon>
        <taxon>Actinomycetes</taxon>
        <taxon>Mycobacteriales</taxon>
        <taxon>Corynebacteriaceae</taxon>
        <taxon>Corynebacterium</taxon>
    </lineage>
</organism>
<evidence type="ECO:0000256" key="5">
    <source>
        <dbReference type="SAM" id="Phobius"/>
    </source>
</evidence>
<keyword evidence="3 5" id="KW-1133">Transmembrane helix</keyword>
<dbReference type="KEGG" id="cut:CUTER_10985"/>
<dbReference type="Pfam" id="PF02656">
    <property type="entry name" value="DUF202"/>
    <property type="match status" value="1"/>
</dbReference>
<evidence type="ECO:0000313" key="7">
    <source>
        <dbReference type="EMBL" id="AKK12158.1"/>
    </source>
</evidence>
<dbReference type="RefSeq" id="WP_047260416.1">
    <property type="nucleotide sequence ID" value="NZ_CP011546.1"/>
</dbReference>
<dbReference type="GO" id="GO:0012505">
    <property type="term" value="C:endomembrane system"/>
    <property type="evidence" value="ECO:0007669"/>
    <property type="project" value="UniProtKB-SubCell"/>
</dbReference>
<evidence type="ECO:0000256" key="3">
    <source>
        <dbReference type="ARBA" id="ARBA00022989"/>
    </source>
</evidence>
<keyword evidence="4 5" id="KW-0472">Membrane</keyword>
<evidence type="ECO:0000313" key="8">
    <source>
        <dbReference type="Proteomes" id="UP000035548"/>
    </source>
</evidence>
<feature type="domain" description="DUF202" evidence="6">
    <location>
        <begin position="17"/>
        <end position="81"/>
    </location>
</feature>